<name>A0AAV5V5C6_9BILA</name>
<dbReference type="Proteomes" id="UP001432322">
    <property type="component" value="Unassembled WGS sequence"/>
</dbReference>
<gene>
    <name evidence="2" type="ORF">PFISCL1PPCAC_5640</name>
</gene>
<keyword evidence="3" id="KW-1185">Reference proteome</keyword>
<sequence length="204" mass="23580">MTDCLLHNGIYSSCRKRESEIKDQAKPVEVGSRDQRSLEGLRDHRRDRRGRRLARLEGGSHQADTRYGRQRGYRLAAGSIEEVLHLDLLFEVSSGRDRSTLATSIVQTRIQAGNFSRIVRRRGRSLPHCCQLPEIGREFVEDVTRGSDVTLVIHRSLHSRLQECVEVEVFLQLLSGRNLTLRTRRRLDYGRQKTRSHYEEKSDA</sequence>
<accession>A0AAV5V5C6</accession>
<dbReference type="AlphaFoldDB" id="A0AAV5V5C6"/>
<comment type="caution">
    <text evidence="2">The sequence shown here is derived from an EMBL/GenBank/DDBJ whole genome shotgun (WGS) entry which is preliminary data.</text>
</comment>
<proteinExistence type="predicted"/>
<dbReference type="EMBL" id="BTSY01000002">
    <property type="protein sequence ID" value="GMT14343.1"/>
    <property type="molecule type" value="Genomic_DNA"/>
</dbReference>
<organism evidence="2 3">
    <name type="scientific">Pristionchus fissidentatus</name>
    <dbReference type="NCBI Taxonomy" id="1538716"/>
    <lineage>
        <taxon>Eukaryota</taxon>
        <taxon>Metazoa</taxon>
        <taxon>Ecdysozoa</taxon>
        <taxon>Nematoda</taxon>
        <taxon>Chromadorea</taxon>
        <taxon>Rhabditida</taxon>
        <taxon>Rhabditina</taxon>
        <taxon>Diplogasteromorpha</taxon>
        <taxon>Diplogasteroidea</taxon>
        <taxon>Neodiplogasteridae</taxon>
        <taxon>Pristionchus</taxon>
    </lineage>
</organism>
<evidence type="ECO:0000256" key="1">
    <source>
        <dbReference type="SAM" id="MobiDB-lite"/>
    </source>
</evidence>
<evidence type="ECO:0000313" key="2">
    <source>
        <dbReference type="EMBL" id="GMT14343.1"/>
    </source>
</evidence>
<reference evidence="2" key="1">
    <citation type="submission" date="2023-10" db="EMBL/GenBank/DDBJ databases">
        <title>Genome assembly of Pristionchus species.</title>
        <authorList>
            <person name="Yoshida K."/>
            <person name="Sommer R.J."/>
        </authorList>
    </citation>
    <scope>NUCLEOTIDE SEQUENCE</scope>
    <source>
        <strain evidence="2">RS5133</strain>
    </source>
</reference>
<evidence type="ECO:0008006" key="4">
    <source>
        <dbReference type="Google" id="ProtNLM"/>
    </source>
</evidence>
<evidence type="ECO:0000313" key="3">
    <source>
        <dbReference type="Proteomes" id="UP001432322"/>
    </source>
</evidence>
<feature type="region of interest" description="Disordered" evidence="1">
    <location>
        <begin position="22"/>
        <end position="44"/>
    </location>
</feature>
<protein>
    <recommendedName>
        <fullName evidence="4">Ribosomal protein</fullName>
    </recommendedName>
</protein>